<accession>A0A8T0FX05</accession>
<evidence type="ECO:0000313" key="1">
    <source>
        <dbReference type="EMBL" id="KAF8794110.1"/>
    </source>
</evidence>
<dbReference type="Proteomes" id="UP000807504">
    <property type="component" value="Unassembled WGS sequence"/>
</dbReference>
<dbReference type="AlphaFoldDB" id="A0A8T0FX05"/>
<reference evidence="1" key="2">
    <citation type="submission" date="2020-06" db="EMBL/GenBank/DDBJ databases">
        <authorList>
            <person name="Sheffer M."/>
        </authorList>
    </citation>
    <scope>NUCLEOTIDE SEQUENCE</scope>
</reference>
<organism evidence="1 2">
    <name type="scientific">Argiope bruennichi</name>
    <name type="common">Wasp spider</name>
    <name type="synonym">Aranea bruennichi</name>
    <dbReference type="NCBI Taxonomy" id="94029"/>
    <lineage>
        <taxon>Eukaryota</taxon>
        <taxon>Metazoa</taxon>
        <taxon>Ecdysozoa</taxon>
        <taxon>Arthropoda</taxon>
        <taxon>Chelicerata</taxon>
        <taxon>Arachnida</taxon>
        <taxon>Araneae</taxon>
        <taxon>Araneomorphae</taxon>
        <taxon>Entelegynae</taxon>
        <taxon>Araneoidea</taxon>
        <taxon>Araneidae</taxon>
        <taxon>Argiope</taxon>
    </lineage>
</organism>
<sequence length="83" mass="9343">MLDGCELIKSMLLFHVEECKALGPKHAPPRYTKVFGHDELSFMIDPILSTDDREIGTAFDYPEFIMAQNPEVSKMPAVGNPNF</sequence>
<comment type="caution">
    <text evidence="1">The sequence shown here is derived from an EMBL/GenBank/DDBJ whole genome shotgun (WGS) entry which is preliminary data.</text>
</comment>
<keyword evidence="2" id="KW-1185">Reference proteome</keyword>
<proteinExistence type="predicted"/>
<name>A0A8T0FX05_ARGBR</name>
<reference evidence="1" key="1">
    <citation type="journal article" date="2020" name="bioRxiv">
        <title>Chromosome-level reference genome of the European wasp spider Argiope bruennichi: a resource for studies on range expansion and evolutionary adaptation.</title>
        <authorList>
            <person name="Sheffer M.M."/>
            <person name="Hoppe A."/>
            <person name="Krehenwinkel H."/>
            <person name="Uhl G."/>
            <person name="Kuss A.W."/>
            <person name="Jensen L."/>
            <person name="Jensen C."/>
            <person name="Gillespie R.G."/>
            <person name="Hoff K.J."/>
            <person name="Prost S."/>
        </authorList>
    </citation>
    <scope>NUCLEOTIDE SEQUENCE</scope>
</reference>
<protein>
    <submittedName>
        <fullName evidence="1">Uncharacterized protein</fullName>
    </submittedName>
</protein>
<gene>
    <name evidence="1" type="ORF">HNY73_002122</name>
</gene>
<evidence type="ECO:0000313" key="2">
    <source>
        <dbReference type="Proteomes" id="UP000807504"/>
    </source>
</evidence>
<dbReference type="EMBL" id="JABXBU010000002">
    <property type="protein sequence ID" value="KAF8794110.1"/>
    <property type="molecule type" value="Genomic_DNA"/>
</dbReference>